<keyword evidence="7 10" id="KW-0472">Membrane</keyword>
<dbReference type="InterPro" id="IPR039426">
    <property type="entry name" value="TonB-dep_rcpt-like"/>
</dbReference>
<evidence type="ECO:0000256" key="10">
    <source>
        <dbReference type="PROSITE-ProRule" id="PRU01360"/>
    </source>
</evidence>
<keyword evidence="3 10" id="KW-0813">Transport</keyword>
<keyword evidence="6 11" id="KW-0798">TonB box</keyword>
<gene>
    <name evidence="15" type="ORF">BLA23254_04828</name>
</gene>
<dbReference type="InterPro" id="IPR036942">
    <property type="entry name" value="Beta-barrel_TonB_sf"/>
</dbReference>
<dbReference type="PANTHER" id="PTHR47234:SF3">
    <property type="entry name" value="SECRETIN_TONB SHORT N-TERMINAL DOMAIN-CONTAINING PROTEIN"/>
    <property type="match status" value="1"/>
</dbReference>
<keyword evidence="12" id="KW-0732">Signal</keyword>
<dbReference type="Proteomes" id="UP000494218">
    <property type="component" value="Unassembled WGS sequence"/>
</dbReference>
<evidence type="ECO:0000256" key="5">
    <source>
        <dbReference type="ARBA" id="ARBA00022692"/>
    </source>
</evidence>
<feature type="chain" id="PRO_5026900565" evidence="12">
    <location>
        <begin position="35"/>
        <end position="804"/>
    </location>
</feature>
<evidence type="ECO:0000256" key="12">
    <source>
        <dbReference type="SAM" id="SignalP"/>
    </source>
</evidence>
<evidence type="ECO:0000256" key="11">
    <source>
        <dbReference type="RuleBase" id="RU003357"/>
    </source>
</evidence>
<dbReference type="CDD" id="cd01347">
    <property type="entry name" value="ligand_gated_channel"/>
    <property type="match status" value="1"/>
</dbReference>
<dbReference type="InterPro" id="IPR000531">
    <property type="entry name" value="Beta-barrel_TonB"/>
</dbReference>
<feature type="domain" description="TonB-dependent receptor plug" evidence="14">
    <location>
        <begin position="70"/>
        <end position="190"/>
    </location>
</feature>
<evidence type="ECO:0000256" key="7">
    <source>
        <dbReference type="ARBA" id="ARBA00023136"/>
    </source>
</evidence>
<dbReference type="InterPro" id="IPR012910">
    <property type="entry name" value="Plug_dom"/>
</dbReference>
<dbReference type="InterPro" id="IPR037066">
    <property type="entry name" value="Plug_dom_sf"/>
</dbReference>
<dbReference type="PANTHER" id="PTHR47234">
    <property type="match status" value="1"/>
</dbReference>
<evidence type="ECO:0000256" key="4">
    <source>
        <dbReference type="ARBA" id="ARBA00022452"/>
    </source>
</evidence>
<dbReference type="PROSITE" id="PS52016">
    <property type="entry name" value="TONB_DEPENDENT_REC_3"/>
    <property type="match status" value="1"/>
</dbReference>
<dbReference type="SUPFAM" id="SSF56935">
    <property type="entry name" value="Porins"/>
    <property type="match status" value="1"/>
</dbReference>
<dbReference type="GO" id="GO:0009279">
    <property type="term" value="C:cell outer membrane"/>
    <property type="evidence" value="ECO:0007669"/>
    <property type="project" value="UniProtKB-SubCell"/>
</dbReference>
<evidence type="ECO:0000259" key="13">
    <source>
        <dbReference type="Pfam" id="PF00593"/>
    </source>
</evidence>
<dbReference type="Pfam" id="PF00593">
    <property type="entry name" value="TonB_dep_Rec_b-barrel"/>
    <property type="match status" value="1"/>
</dbReference>
<comment type="subcellular location">
    <subcellularLocation>
        <location evidence="1 10">Cell outer membrane</location>
        <topology evidence="1 10">Multi-pass membrane protein</topology>
    </subcellularLocation>
</comment>
<keyword evidence="4 10" id="KW-1134">Transmembrane beta strand</keyword>
<keyword evidence="5 10" id="KW-0812">Transmembrane</keyword>
<dbReference type="Gene3D" id="2.170.130.10">
    <property type="entry name" value="TonB-dependent receptor, plug domain"/>
    <property type="match status" value="1"/>
</dbReference>
<dbReference type="AlphaFoldDB" id="A0A6P2P160"/>
<reference evidence="15 16" key="1">
    <citation type="submission" date="2019-09" db="EMBL/GenBank/DDBJ databases">
        <authorList>
            <person name="Depoorter E."/>
        </authorList>
    </citation>
    <scope>NUCLEOTIDE SEQUENCE [LARGE SCALE GENOMIC DNA]</scope>
    <source>
        <strain evidence="15">LMG 23254</strain>
    </source>
</reference>
<evidence type="ECO:0000256" key="9">
    <source>
        <dbReference type="ARBA" id="ARBA00023237"/>
    </source>
</evidence>
<organism evidence="15 16">
    <name type="scientific">Burkholderia lata (strain ATCC 17760 / DSM 23089 / LMG 22485 / NCIMB 9086 / R18194 / 383)</name>
    <dbReference type="NCBI Taxonomy" id="482957"/>
    <lineage>
        <taxon>Bacteria</taxon>
        <taxon>Pseudomonadati</taxon>
        <taxon>Pseudomonadota</taxon>
        <taxon>Betaproteobacteria</taxon>
        <taxon>Burkholderiales</taxon>
        <taxon>Burkholderiaceae</taxon>
        <taxon>Burkholderia</taxon>
        <taxon>Burkholderia cepacia complex</taxon>
    </lineage>
</organism>
<sequence length="804" mass="86290">MVYQRNDNARVTYPRRRSLALAAYWITAGGAAWAQGGTPNPTPASDAQDVVVTVQDVVVTTGTRENARKMRDAAAPVEVIGGDALRRTGQGNLRDALVQLSPSIARQAMRGDAGNLTSALTLHGLSPDYVLVLVNGKRRHSTANVSLNRGPQQGSTGVDVDLIPIAAIDHVEILRDGASAQYGSDAIAGVINVILKSDYKGGELSNTTGQTYQGDGLAQNNAANIGLRLGDAGYLDLSAEYNRQNHTVRTGADPRTGQNDNLILGSPASTREAVAFNAGYLLEGGAKLYGFGTYAHRNGSSYQNYRLPSVLPTLYPNGFTPQETLNENDFSLTAGVKGDRLLGWAWDISSTYGRDNIGIGMVNSANTSLFDATGSTPTGFRLSTFTSTQWTNNLDLSRAFHLPLLPAPLNVSVGVEHRHESYTVGAGDPASTFGAGSQALPGLSPLSALSKSREVLGTYVDLATRLAPNWQLDLAGRFEHYNDVGGTTNGKVSTRYDITPRIAVRGSVGTGFRAPSLAQQHFTNLNISPLSAYGQLAPNSQAARNLGATPLKPEKSTNFDIGLVLNPLPNLNVTIDAYQINIRDRIVQGGTYSGQPAIDALTQAGITLPAGLPSVTANYFTNGVNTRTRGVDILATYHSNFARWGSVDWDLGINFNTTSVTSVGRDTNGNTLLNAQQVGYITSSTPKNKIIVGGTWHRDKWALSLHETRYGTTSGEESYWSGPNAYSTTRFAHFTNAARYVTDVELRYAMTRKFEIAVGANNLFNVYPSKLPAENQFLGTQYDIVSSPIGINGGFYYLRARYLL</sequence>
<keyword evidence="9 10" id="KW-0998">Cell outer membrane</keyword>
<evidence type="ECO:0000313" key="15">
    <source>
        <dbReference type="EMBL" id="VWC01440.1"/>
    </source>
</evidence>
<evidence type="ECO:0000259" key="14">
    <source>
        <dbReference type="Pfam" id="PF07715"/>
    </source>
</evidence>
<dbReference type="EMBL" id="CABVPW010000025">
    <property type="protein sequence ID" value="VWC01440.1"/>
    <property type="molecule type" value="Genomic_DNA"/>
</dbReference>
<name>A0A6P2P160_BURL3</name>
<comment type="similarity">
    <text evidence="2 10 11">Belongs to the TonB-dependent receptor family.</text>
</comment>
<keyword evidence="8 15" id="KW-0675">Receptor</keyword>
<dbReference type="Pfam" id="PF07715">
    <property type="entry name" value="Plug"/>
    <property type="match status" value="1"/>
</dbReference>
<evidence type="ECO:0000256" key="3">
    <source>
        <dbReference type="ARBA" id="ARBA00022448"/>
    </source>
</evidence>
<evidence type="ECO:0000313" key="16">
    <source>
        <dbReference type="Proteomes" id="UP000494218"/>
    </source>
</evidence>
<feature type="domain" description="TonB-dependent receptor-like beta-barrel" evidence="13">
    <location>
        <begin position="297"/>
        <end position="763"/>
    </location>
</feature>
<evidence type="ECO:0000256" key="6">
    <source>
        <dbReference type="ARBA" id="ARBA00023077"/>
    </source>
</evidence>
<protein>
    <submittedName>
        <fullName evidence="15">TonB-dependent receptor</fullName>
    </submittedName>
</protein>
<accession>A0A6P2P160</accession>
<feature type="signal peptide" evidence="12">
    <location>
        <begin position="1"/>
        <end position="34"/>
    </location>
</feature>
<dbReference type="Gene3D" id="2.40.170.20">
    <property type="entry name" value="TonB-dependent receptor, beta-barrel domain"/>
    <property type="match status" value="1"/>
</dbReference>
<proteinExistence type="inferred from homology"/>
<evidence type="ECO:0000256" key="8">
    <source>
        <dbReference type="ARBA" id="ARBA00023170"/>
    </source>
</evidence>
<evidence type="ECO:0000256" key="2">
    <source>
        <dbReference type="ARBA" id="ARBA00009810"/>
    </source>
</evidence>
<evidence type="ECO:0000256" key="1">
    <source>
        <dbReference type="ARBA" id="ARBA00004571"/>
    </source>
</evidence>